<proteinExistence type="predicted"/>
<dbReference type="Proteomes" id="UP001146019">
    <property type="component" value="Unassembled WGS sequence"/>
</dbReference>
<evidence type="ECO:0000313" key="2">
    <source>
        <dbReference type="Proteomes" id="UP001146019"/>
    </source>
</evidence>
<name>A0A9X3DTC1_9GAMM</name>
<comment type="caution">
    <text evidence="1">The sequence shown here is derived from an EMBL/GenBank/DDBJ whole genome shotgun (WGS) entry which is preliminary data.</text>
</comment>
<evidence type="ECO:0000313" key="1">
    <source>
        <dbReference type="EMBL" id="MCX5468139.1"/>
    </source>
</evidence>
<dbReference type="EMBL" id="JAPKMY010000004">
    <property type="protein sequence ID" value="MCX5468139.1"/>
    <property type="molecule type" value="Genomic_DNA"/>
</dbReference>
<reference evidence="1" key="1">
    <citation type="submission" date="2022-11" db="EMBL/GenBank/DDBJ databases">
        <title>Biodiversity and phylogenetic relationships of bacteria.</title>
        <authorList>
            <person name="Machado R.A.R."/>
            <person name="Bhat A."/>
            <person name="Loulou A."/>
            <person name="Kallel S."/>
        </authorList>
    </citation>
    <scope>NUCLEOTIDE SEQUENCE</scope>
    <source>
        <strain evidence="1">A-IN1</strain>
    </source>
</reference>
<dbReference type="AlphaFoldDB" id="A0A9X3DTC1"/>
<gene>
    <name evidence="1" type="ORF">OSH00_10315</name>
</gene>
<sequence>MNEAQNLGSLFYGMEFLSLANIENRRMQLSDLVTELFILKHADPQINPSNA</sequence>
<organism evidence="1 2">
    <name type="scientific">Acinetobacter nematophilus</name>
    <dbReference type="NCBI Taxonomy" id="2994642"/>
    <lineage>
        <taxon>Bacteria</taxon>
        <taxon>Pseudomonadati</taxon>
        <taxon>Pseudomonadota</taxon>
        <taxon>Gammaproteobacteria</taxon>
        <taxon>Moraxellales</taxon>
        <taxon>Moraxellaceae</taxon>
        <taxon>Acinetobacter</taxon>
    </lineage>
</organism>
<protein>
    <submittedName>
        <fullName evidence="1">Uncharacterized protein</fullName>
    </submittedName>
</protein>
<accession>A0A9X3DTC1</accession>
<dbReference type="RefSeq" id="WP_266130360.1">
    <property type="nucleotide sequence ID" value="NZ_JAPKMY010000004.1"/>
</dbReference>
<keyword evidence="2" id="KW-1185">Reference proteome</keyword>